<proteinExistence type="predicted"/>
<evidence type="ECO:0000313" key="2">
    <source>
        <dbReference type="Proteomes" id="UP001465153"/>
    </source>
</evidence>
<organism evidence="1 2">
    <name type="scientific">Sessilibacter corallicola</name>
    <dbReference type="NCBI Taxonomy" id="2904075"/>
    <lineage>
        <taxon>Bacteria</taxon>
        <taxon>Pseudomonadati</taxon>
        <taxon>Pseudomonadota</taxon>
        <taxon>Gammaproteobacteria</taxon>
        <taxon>Cellvibrionales</taxon>
        <taxon>Cellvibrionaceae</taxon>
        <taxon>Sessilibacter</taxon>
    </lineage>
</organism>
<name>A0ABQ0ADC2_9GAMM</name>
<sequence>MGSAGTTVNVDVLVPLLPLPEHVTVTDTLSSLLGVTVRVPDTPDIDKAPVLEQLVAPVELQRNVED</sequence>
<evidence type="ECO:0000313" key="1">
    <source>
        <dbReference type="EMBL" id="GAA6169644.1"/>
    </source>
</evidence>
<protein>
    <submittedName>
        <fullName evidence="1">Uncharacterized protein</fullName>
    </submittedName>
</protein>
<keyword evidence="2" id="KW-1185">Reference proteome</keyword>
<dbReference type="EMBL" id="BAABWN010000013">
    <property type="protein sequence ID" value="GAA6169644.1"/>
    <property type="molecule type" value="Genomic_DNA"/>
</dbReference>
<gene>
    <name evidence="1" type="ORF">NBRC116591_34550</name>
</gene>
<accession>A0ABQ0ADC2</accession>
<dbReference type="Proteomes" id="UP001465153">
    <property type="component" value="Unassembled WGS sequence"/>
</dbReference>
<reference evidence="1 2" key="1">
    <citation type="submission" date="2024-04" db="EMBL/GenBank/DDBJ databases">
        <title>Draft genome sequence of Sessilibacter corallicola NBRC 116591.</title>
        <authorList>
            <person name="Miyakawa T."/>
            <person name="Kusuya Y."/>
            <person name="Miura T."/>
        </authorList>
    </citation>
    <scope>NUCLEOTIDE SEQUENCE [LARGE SCALE GENOMIC DNA]</scope>
    <source>
        <strain evidence="1 2">KU-00831-HH</strain>
    </source>
</reference>
<comment type="caution">
    <text evidence="1">The sequence shown here is derived from an EMBL/GenBank/DDBJ whole genome shotgun (WGS) entry which is preliminary data.</text>
</comment>